<dbReference type="Gene3D" id="3.40.50.300">
    <property type="entry name" value="P-loop containing nucleotide triphosphate hydrolases"/>
    <property type="match status" value="1"/>
</dbReference>
<dbReference type="AlphaFoldDB" id="A0A379EBH1"/>
<sequence length="70" mass="7943">MLGEGFDLPNLKIAAIHDERQSLPITLQFIGRFTRTSYSELGNASFITNIAYLPFMKNWTSYTPEMLTGI</sequence>
<organism evidence="1 2">
    <name type="scientific">Porphyromonas macacae</name>
    <dbReference type="NCBI Taxonomy" id="28115"/>
    <lineage>
        <taxon>Bacteria</taxon>
        <taxon>Pseudomonadati</taxon>
        <taxon>Bacteroidota</taxon>
        <taxon>Bacteroidia</taxon>
        <taxon>Bacteroidales</taxon>
        <taxon>Porphyromonadaceae</taxon>
        <taxon>Porphyromonas</taxon>
    </lineage>
</organism>
<evidence type="ECO:0000313" key="2">
    <source>
        <dbReference type="Proteomes" id="UP000254263"/>
    </source>
</evidence>
<name>A0A379EBH1_9PORP</name>
<dbReference type="InterPro" id="IPR027417">
    <property type="entry name" value="P-loop_NTPase"/>
</dbReference>
<dbReference type="CDD" id="cd18785">
    <property type="entry name" value="SF2_C"/>
    <property type="match status" value="1"/>
</dbReference>
<accession>A0A379EBH1</accession>
<reference evidence="1 2" key="1">
    <citation type="submission" date="2018-06" db="EMBL/GenBank/DDBJ databases">
        <authorList>
            <consortium name="Pathogen Informatics"/>
            <person name="Doyle S."/>
        </authorList>
    </citation>
    <scope>NUCLEOTIDE SEQUENCE [LARGE SCALE GENOMIC DNA]</scope>
    <source>
        <strain evidence="1 2">NCTC13100</strain>
    </source>
</reference>
<evidence type="ECO:0000313" key="1">
    <source>
        <dbReference type="EMBL" id="SUB93759.1"/>
    </source>
</evidence>
<protein>
    <recommendedName>
        <fullName evidence="3">Type I restriction enzyme EcoKI subunit R</fullName>
    </recommendedName>
</protein>
<proteinExistence type="predicted"/>
<gene>
    <name evidence="1" type="ORF">NCTC13100_01993</name>
</gene>
<dbReference type="Proteomes" id="UP000254263">
    <property type="component" value="Unassembled WGS sequence"/>
</dbReference>
<evidence type="ECO:0008006" key="3">
    <source>
        <dbReference type="Google" id="ProtNLM"/>
    </source>
</evidence>
<dbReference type="EMBL" id="UGTI01000004">
    <property type="protein sequence ID" value="SUB93759.1"/>
    <property type="molecule type" value="Genomic_DNA"/>
</dbReference>